<comment type="caution">
    <text evidence="2">The sequence shown here is derived from an EMBL/GenBank/DDBJ whole genome shotgun (WGS) entry which is preliminary data.</text>
</comment>
<reference evidence="2 3" key="1">
    <citation type="submission" date="2018-03" db="EMBL/GenBank/DDBJ databases">
        <title>Genomic Encyclopedia of Type Strains, Phase III (KMG-III): the genomes of soil and plant-associated and newly described type strains.</title>
        <authorList>
            <person name="Whitman W."/>
        </authorList>
    </citation>
    <scope>NUCLEOTIDE SEQUENCE [LARGE SCALE GENOMIC DNA]</scope>
    <source>
        <strain evidence="2 3">CGMCC 1.12700</strain>
    </source>
</reference>
<gene>
    <name evidence="2" type="ORF">B0I18_107195</name>
</gene>
<feature type="chain" id="PRO_5015200726" description="Conjugal transfer protein TraI" evidence="1">
    <location>
        <begin position="26"/>
        <end position="226"/>
    </location>
</feature>
<keyword evidence="1" id="KW-0732">Signal</keyword>
<dbReference type="Proteomes" id="UP000240572">
    <property type="component" value="Unassembled WGS sequence"/>
</dbReference>
<organism evidence="2 3">
    <name type="scientific">Taibaiella chishuiensis</name>
    <dbReference type="NCBI Taxonomy" id="1434707"/>
    <lineage>
        <taxon>Bacteria</taxon>
        <taxon>Pseudomonadati</taxon>
        <taxon>Bacteroidota</taxon>
        <taxon>Chitinophagia</taxon>
        <taxon>Chitinophagales</taxon>
        <taxon>Chitinophagaceae</taxon>
        <taxon>Taibaiella</taxon>
    </lineage>
</organism>
<evidence type="ECO:0008006" key="4">
    <source>
        <dbReference type="Google" id="ProtNLM"/>
    </source>
</evidence>
<proteinExistence type="predicted"/>
<dbReference type="AlphaFoldDB" id="A0A2P8D0P2"/>
<protein>
    <recommendedName>
        <fullName evidence="4">Conjugal transfer protein TraI</fullName>
    </recommendedName>
</protein>
<dbReference type="EMBL" id="PYGD01000007">
    <property type="protein sequence ID" value="PSK90783.1"/>
    <property type="molecule type" value="Genomic_DNA"/>
</dbReference>
<evidence type="ECO:0000313" key="3">
    <source>
        <dbReference type="Proteomes" id="UP000240572"/>
    </source>
</evidence>
<keyword evidence="3" id="KW-1185">Reference proteome</keyword>
<evidence type="ECO:0000313" key="2">
    <source>
        <dbReference type="EMBL" id="PSK90783.1"/>
    </source>
</evidence>
<accession>A0A2P8D0P2</accession>
<name>A0A2P8D0P2_9BACT</name>
<feature type="signal peptide" evidence="1">
    <location>
        <begin position="1"/>
        <end position="25"/>
    </location>
</feature>
<sequence>MMKKLLIVLMIACTGVLIPKGQAHAQLAIIDIIKAGVKKVIKAVDLKIQRQQNKVIWLQNAQKVIENTMSKLKLNEISEWTTKQKELYQQYFDELKKVKTLIAYYQRIREITLKQEAIVKEYRRAWSLVKNDKHFTVKEIELIGQVYTGILNESVKNIDQVFLVINSFRTQMSDAKRLEIINEAAGNVNQNYIDLRAFNTENGILSLQRAKSQQEVDQIRNLYGLQ</sequence>
<evidence type="ECO:0000256" key="1">
    <source>
        <dbReference type="SAM" id="SignalP"/>
    </source>
</evidence>